<dbReference type="InterPro" id="IPR029058">
    <property type="entry name" value="AB_hydrolase_fold"/>
</dbReference>
<dbReference type="Gene3D" id="3.40.50.1820">
    <property type="entry name" value="alpha/beta hydrolase"/>
    <property type="match status" value="1"/>
</dbReference>
<dbReference type="RefSeq" id="WP_250924029.1">
    <property type="nucleotide sequence ID" value="NZ_JAMQAW010000083.1"/>
</dbReference>
<dbReference type="EMBL" id="JAMQAW010000083">
    <property type="protein sequence ID" value="MCM2393739.1"/>
    <property type="molecule type" value="Genomic_DNA"/>
</dbReference>
<keyword evidence="1 4" id="KW-0378">Hydrolase</keyword>
<keyword evidence="5" id="KW-1185">Reference proteome</keyword>
<dbReference type="Proteomes" id="UP001431429">
    <property type="component" value="Unassembled WGS sequence"/>
</dbReference>
<evidence type="ECO:0000313" key="5">
    <source>
        <dbReference type="Proteomes" id="UP001431429"/>
    </source>
</evidence>
<reference evidence="4" key="1">
    <citation type="submission" date="2022-06" db="EMBL/GenBank/DDBJ databases">
        <title>Genome public.</title>
        <authorList>
            <person name="Sun Q."/>
        </authorList>
    </citation>
    <scope>NUCLEOTIDE SEQUENCE</scope>
    <source>
        <strain evidence="4">CWNU-1</strain>
    </source>
</reference>
<dbReference type="Pfam" id="PF12697">
    <property type="entry name" value="Abhydrolase_6"/>
    <property type="match status" value="1"/>
</dbReference>
<dbReference type="InterPro" id="IPR050266">
    <property type="entry name" value="AB_hydrolase_sf"/>
</dbReference>
<proteinExistence type="predicted"/>
<gene>
    <name evidence="4" type="ORF">NBG84_36645</name>
</gene>
<evidence type="ECO:0000256" key="2">
    <source>
        <dbReference type="SAM" id="MobiDB-lite"/>
    </source>
</evidence>
<dbReference type="GO" id="GO:0016787">
    <property type="term" value="F:hydrolase activity"/>
    <property type="evidence" value="ECO:0007669"/>
    <property type="project" value="UniProtKB-KW"/>
</dbReference>
<organism evidence="4 5">
    <name type="scientific">Streptomyces albipurpureus</name>
    <dbReference type="NCBI Taxonomy" id="2897419"/>
    <lineage>
        <taxon>Bacteria</taxon>
        <taxon>Bacillati</taxon>
        <taxon>Actinomycetota</taxon>
        <taxon>Actinomycetes</taxon>
        <taxon>Kitasatosporales</taxon>
        <taxon>Streptomycetaceae</taxon>
        <taxon>Streptomyces</taxon>
    </lineage>
</organism>
<comment type="caution">
    <text evidence="4">The sequence shown here is derived from an EMBL/GenBank/DDBJ whole genome shotgun (WGS) entry which is preliminary data.</text>
</comment>
<accession>A0ABT0UYU1</accession>
<dbReference type="InterPro" id="IPR000073">
    <property type="entry name" value="AB_hydrolase_1"/>
</dbReference>
<evidence type="ECO:0000256" key="1">
    <source>
        <dbReference type="ARBA" id="ARBA00022801"/>
    </source>
</evidence>
<dbReference type="PRINTS" id="PR00111">
    <property type="entry name" value="ABHYDROLASE"/>
</dbReference>
<evidence type="ECO:0000313" key="4">
    <source>
        <dbReference type="EMBL" id="MCM2393739.1"/>
    </source>
</evidence>
<protein>
    <submittedName>
        <fullName evidence="4">Alpha/beta hydrolase</fullName>
    </submittedName>
</protein>
<dbReference type="SUPFAM" id="SSF53474">
    <property type="entry name" value="alpha/beta-Hydrolases"/>
    <property type="match status" value="1"/>
</dbReference>
<sequence length="284" mass="29657">MTGTHTRGPGTPGPRPGEPDAAAPRDSRPYGLTVLTSRRGLRYQSRGEGPVLLLVHGWCLDRRMWMYQEAALAASFTVVSVDLAGFGGSAGLLGPYSAARHAADLADLLTELGARSATVVAFAYGATVAMELATAFPERAGRLVLIGVPSAATAPYEKMPRAMLRDWPDFAARSARAICADGVSDATVDWLTRMFAGTPLPVALEAVGQLARWEPLPMAAAVTVPTLVVHGANDRVVPLGVAAGLAEALPDAALATVAESAHLVPVDASEQLNRLVDGFARETP</sequence>
<name>A0ABT0UYU1_9ACTN</name>
<dbReference type="PANTHER" id="PTHR43798:SF31">
    <property type="entry name" value="AB HYDROLASE SUPERFAMILY PROTEIN YCLE"/>
    <property type="match status" value="1"/>
</dbReference>
<evidence type="ECO:0000259" key="3">
    <source>
        <dbReference type="Pfam" id="PF12697"/>
    </source>
</evidence>
<feature type="domain" description="AB hydrolase-1" evidence="3">
    <location>
        <begin position="52"/>
        <end position="273"/>
    </location>
</feature>
<dbReference type="PANTHER" id="PTHR43798">
    <property type="entry name" value="MONOACYLGLYCEROL LIPASE"/>
    <property type="match status" value="1"/>
</dbReference>
<feature type="region of interest" description="Disordered" evidence="2">
    <location>
        <begin position="1"/>
        <end position="28"/>
    </location>
</feature>